<dbReference type="AlphaFoldDB" id="A0A7W0C868"/>
<evidence type="ECO:0000256" key="7">
    <source>
        <dbReference type="ARBA" id="ARBA00023315"/>
    </source>
</evidence>
<sequence>MVKGFRAAAVCAGLKKNGKKDLALIVSDPPAAAAGVFTQNRVQAAPVRLDKQRLSSGVCRAIIVNSGNANCCTGDQGMEDARAMTRLAAEAINADDAHVMAASTGVIGQPLNMDKIRAAVPGLAGGLSPDGFEAAAEAIMTTDTRPKLVSGQGQMGEKTYSLAAMAKGSGMIRPDMATMLCFVCTDLEIAAVDLQQALVSANEASFNRITIDGDTSTNDTVLVLANGQSGAQAKTPADLRAFAELLENVLGKLARMIVEDGEGATKCVEISVINAESRENARQMADTVANSSLVKTAFFGEDANWGRIIAALGRAGVKFDPDAVDIWFDDVKIVEKGMGCGDTAEAAATEVLRKKTFVVTIDVKSGSQQAAVLTCDFSVDYVKINADYRS</sequence>
<feature type="active site" description="Nucleophile" evidence="9">
    <location>
        <position position="178"/>
    </location>
</feature>
<dbReference type="GO" id="GO:0004042">
    <property type="term" value="F:L-glutamate N-acetyltransferase activity"/>
    <property type="evidence" value="ECO:0007669"/>
    <property type="project" value="UniProtKB-UniRule"/>
</dbReference>
<dbReference type="NCBIfam" id="NF003802">
    <property type="entry name" value="PRK05388.1"/>
    <property type="match status" value="1"/>
</dbReference>
<keyword evidence="11" id="KW-1185">Reference proteome</keyword>
<evidence type="ECO:0000256" key="1">
    <source>
        <dbReference type="ARBA" id="ARBA00006774"/>
    </source>
</evidence>
<dbReference type="PANTHER" id="PTHR23100">
    <property type="entry name" value="ARGININE BIOSYNTHESIS BIFUNCTIONAL PROTEIN ARGJ"/>
    <property type="match status" value="1"/>
</dbReference>
<feature type="chain" id="PRO_5031634154" description="Arginine biosynthesis bifunctional protein ArgJ beta chain" evidence="9">
    <location>
        <begin position="178"/>
        <end position="390"/>
    </location>
</feature>
<feature type="binding site" evidence="9">
    <location>
        <position position="178"/>
    </location>
    <ligand>
        <name>substrate</name>
    </ligand>
</feature>
<dbReference type="GO" id="GO:0006592">
    <property type="term" value="P:ornithine biosynthetic process"/>
    <property type="evidence" value="ECO:0007669"/>
    <property type="project" value="TreeGrafter"/>
</dbReference>
<dbReference type="Proteomes" id="UP000525298">
    <property type="component" value="Unassembled WGS sequence"/>
</dbReference>
<proteinExistence type="inferred from homology"/>
<dbReference type="EMBL" id="JACDUS010000003">
    <property type="protein sequence ID" value="MBA2880976.1"/>
    <property type="molecule type" value="Genomic_DNA"/>
</dbReference>
<evidence type="ECO:0000256" key="6">
    <source>
        <dbReference type="ARBA" id="ARBA00022813"/>
    </source>
</evidence>
<dbReference type="FunFam" id="3.10.20.340:FF:000001">
    <property type="entry name" value="Arginine biosynthesis bifunctional protein ArgJ, chloroplastic"/>
    <property type="match status" value="1"/>
</dbReference>
<dbReference type="InterPro" id="IPR002813">
    <property type="entry name" value="Arg_biosynth_ArgJ"/>
</dbReference>
<name>A0A7W0C868_9BACT</name>
<evidence type="ECO:0000313" key="10">
    <source>
        <dbReference type="EMBL" id="MBA2880976.1"/>
    </source>
</evidence>
<dbReference type="SUPFAM" id="SSF56266">
    <property type="entry name" value="DmpA/ArgJ-like"/>
    <property type="match status" value="1"/>
</dbReference>
<keyword evidence="6 9" id="KW-0068">Autocatalytic cleavage</keyword>
<comment type="subcellular location">
    <subcellularLocation>
        <location evidence="9">Cytoplasm</location>
    </subcellularLocation>
</comment>
<dbReference type="EC" id="2.3.1.35" evidence="9"/>
<feature type="binding site" evidence="9">
    <location>
        <position position="385"/>
    </location>
    <ligand>
        <name>substrate</name>
    </ligand>
</feature>
<evidence type="ECO:0000256" key="9">
    <source>
        <dbReference type="HAMAP-Rule" id="MF_01106"/>
    </source>
</evidence>
<keyword evidence="9" id="KW-0963">Cytoplasm</keyword>
<dbReference type="EC" id="2.3.1.1" evidence="9"/>
<feature type="chain" id="PRO_5031634153" description="Arginine biosynthesis bifunctional protein ArgJ alpha chain" evidence="9">
    <location>
        <begin position="1"/>
        <end position="177"/>
    </location>
</feature>
<comment type="catalytic activity">
    <reaction evidence="8 9">
        <text>N(2)-acetyl-L-ornithine + L-glutamate = N-acetyl-L-glutamate + L-ornithine</text>
        <dbReference type="Rhea" id="RHEA:15349"/>
        <dbReference type="ChEBI" id="CHEBI:29985"/>
        <dbReference type="ChEBI" id="CHEBI:44337"/>
        <dbReference type="ChEBI" id="CHEBI:46911"/>
        <dbReference type="ChEBI" id="CHEBI:57805"/>
        <dbReference type="EC" id="2.3.1.35"/>
    </reaction>
</comment>
<comment type="similarity">
    <text evidence="1 9">Belongs to the ArgJ family.</text>
</comment>
<dbReference type="InterPro" id="IPR042195">
    <property type="entry name" value="ArgJ_beta_C"/>
</dbReference>
<organism evidence="10 11">
    <name type="scientific">Desulfosalsimonas propionicica</name>
    <dbReference type="NCBI Taxonomy" id="332175"/>
    <lineage>
        <taxon>Bacteria</taxon>
        <taxon>Pseudomonadati</taxon>
        <taxon>Thermodesulfobacteriota</taxon>
        <taxon>Desulfobacteria</taxon>
        <taxon>Desulfobacterales</taxon>
        <taxon>Desulfosalsimonadaceae</taxon>
        <taxon>Desulfosalsimonas</taxon>
    </lineage>
</organism>
<dbReference type="Pfam" id="PF01960">
    <property type="entry name" value="ArgJ"/>
    <property type="match status" value="1"/>
</dbReference>
<feature type="binding site" evidence="9">
    <location>
        <position position="141"/>
    </location>
    <ligand>
        <name>substrate</name>
    </ligand>
</feature>
<dbReference type="GO" id="GO:0005737">
    <property type="term" value="C:cytoplasm"/>
    <property type="evidence" value="ECO:0007669"/>
    <property type="project" value="UniProtKB-SubCell"/>
</dbReference>
<evidence type="ECO:0000256" key="8">
    <source>
        <dbReference type="ARBA" id="ARBA00049439"/>
    </source>
</evidence>
<dbReference type="CDD" id="cd02152">
    <property type="entry name" value="OAT"/>
    <property type="match status" value="1"/>
</dbReference>
<evidence type="ECO:0000256" key="4">
    <source>
        <dbReference type="ARBA" id="ARBA00022605"/>
    </source>
</evidence>
<keyword evidence="3 9" id="KW-0055">Arginine biosynthesis</keyword>
<comment type="function">
    <text evidence="9">Catalyzes two activities which are involved in the cyclic version of arginine biosynthesis: the synthesis of N-acetylglutamate from glutamate and acetyl-CoA as the acetyl donor, and of ornithine by transacetylation between N(2)-acetylornithine and glutamate.</text>
</comment>
<comment type="subunit">
    <text evidence="2 9">Heterotetramer of two alpha and two beta chains.</text>
</comment>
<evidence type="ECO:0000256" key="3">
    <source>
        <dbReference type="ARBA" id="ARBA00022571"/>
    </source>
</evidence>
<keyword evidence="5 9" id="KW-0808">Transferase</keyword>
<keyword evidence="7 9" id="KW-0012">Acyltransferase</keyword>
<dbReference type="NCBIfam" id="TIGR00120">
    <property type="entry name" value="ArgJ"/>
    <property type="match status" value="1"/>
</dbReference>
<keyword evidence="9" id="KW-0511">Multifunctional enzyme</keyword>
<protein>
    <recommendedName>
        <fullName evidence="9">Arginine biosynthesis bifunctional protein ArgJ</fullName>
    </recommendedName>
    <domain>
        <recommendedName>
            <fullName evidence="9">Glutamate N-acetyltransferase</fullName>
            <ecNumber evidence="9">2.3.1.35</ecNumber>
        </recommendedName>
        <alternativeName>
            <fullName evidence="9">Ornithine acetyltransferase</fullName>
            <shortName evidence="9">OATase</shortName>
        </alternativeName>
        <alternativeName>
            <fullName evidence="9">Ornithine transacetylase</fullName>
        </alternativeName>
    </domain>
    <domain>
        <recommendedName>
            <fullName evidence="9">Amino-acid acetyltransferase</fullName>
            <ecNumber evidence="9">2.3.1.1</ecNumber>
        </recommendedName>
        <alternativeName>
            <fullName evidence="9">N-acetylglutamate synthase</fullName>
            <shortName evidence="9">AGSase</shortName>
        </alternativeName>
    </domain>
    <component>
        <recommendedName>
            <fullName evidence="9">Arginine biosynthesis bifunctional protein ArgJ alpha chain</fullName>
        </recommendedName>
    </component>
    <component>
        <recommendedName>
            <fullName evidence="9">Arginine biosynthesis bifunctional protein ArgJ beta chain</fullName>
        </recommendedName>
    </component>
</protein>
<comment type="catalytic activity">
    <reaction evidence="9">
        <text>L-glutamate + acetyl-CoA = N-acetyl-L-glutamate + CoA + H(+)</text>
        <dbReference type="Rhea" id="RHEA:24292"/>
        <dbReference type="ChEBI" id="CHEBI:15378"/>
        <dbReference type="ChEBI" id="CHEBI:29985"/>
        <dbReference type="ChEBI" id="CHEBI:44337"/>
        <dbReference type="ChEBI" id="CHEBI:57287"/>
        <dbReference type="ChEBI" id="CHEBI:57288"/>
        <dbReference type="EC" id="2.3.1.1"/>
    </reaction>
</comment>
<feature type="binding site" evidence="9">
    <location>
        <position position="167"/>
    </location>
    <ligand>
        <name>substrate</name>
    </ligand>
</feature>
<reference evidence="10 11" key="1">
    <citation type="submission" date="2020-07" db="EMBL/GenBank/DDBJ databases">
        <title>Genomic Encyclopedia of Type Strains, Phase IV (KMG-IV): sequencing the most valuable type-strain genomes for metagenomic binning, comparative biology and taxonomic classification.</title>
        <authorList>
            <person name="Goeker M."/>
        </authorList>
    </citation>
    <scope>NUCLEOTIDE SEQUENCE [LARGE SCALE GENOMIC DNA]</scope>
    <source>
        <strain evidence="10 11">DSM 17721</strain>
    </source>
</reference>
<dbReference type="UniPathway" id="UPA00068">
    <property type="reaction ID" value="UER00106"/>
</dbReference>
<evidence type="ECO:0000256" key="2">
    <source>
        <dbReference type="ARBA" id="ARBA00011475"/>
    </source>
</evidence>
<dbReference type="PANTHER" id="PTHR23100:SF0">
    <property type="entry name" value="ARGININE BIOSYNTHESIS BIFUNCTIONAL PROTEIN ARGJ, MITOCHONDRIAL"/>
    <property type="match status" value="1"/>
</dbReference>
<dbReference type="GO" id="GO:0006526">
    <property type="term" value="P:L-arginine biosynthetic process"/>
    <property type="evidence" value="ECO:0007669"/>
    <property type="project" value="UniProtKB-UniRule"/>
</dbReference>
<comment type="pathway">
    <text evidence="9">Amino-acid biosynthesis; L-arginine biosynthesis; N(2)-acetyl-L-ornithine from L-glutamate: step 1/4.</text>
</comment>
<dbReference type="Gene3D" id="3.60.70.12">
    <property type="entry name" value="L-amino peptidase D-ALA esterase/amidase"/>
    <property type="match status" value="1"/>
</dbReference>
<accession>A0A7W0C868</accession>
<feature type="site" description="Involved in the stabilization of negative charge on the oxyanion by the formation of the oxyanion hole" evidence="9">
    <location>
        <position position="104"/>
    </location>
</feature>
<dbReference type="GO" id="GO:0004358">
    <property type="term" value="F:L-glutamate N-acetyltransferase activity, acting on acetyl-L-ornithine as donor"/>
    <property type="evidence" value="ECO:0007669"/>
    <property type="project" value="UniProtKB-UniRule"/>
</dbReference>
<comment type="caution">
    <text evidence="10">The sequence shown here is derived from an EMBL/GenBank/DDBJ whole genome shotgun (WGS) entry which is preliminary data.</text>
</comment>
<feature type="site" description="Cleavage; by autolysis" evidence="9">
    <location>
        <begin position="177"/>
        <end position="178"/>
    </location>
</feature>
<comment type="pathway">
    <text evidence="9">Amino-acid biosynthesis; L-arginine biosynthesis; L-ornithine and N-acetyl-L-glutamate from L-glutamate and N(2)-acetyl-L-ornithine (cyclic): step 1/1.</text>
</comment>
<keyword evidence="4 9" id="KW-0028">Amino-acid biosynthesis</keyword>
<gene>
    <name evidence="9" type="primary">argJ</name>
    <name evidence="10" type="ORF">HNR65_001302</name>
</gene>
<dbReference type="FunFam" id="3.60.70.12:FF:000001">
    <property type="entry name" value="Arginine biosynthesis bifunctional protein ArgJ, chloroplastic"/>
    <property type="match status" value="1"/>
</dbReference>
<feature type="binding site" evidence="9">
    <location>
        <position position="390"/>
    </location>
    <ligand>
        <name>substrate</name>
    </ligand>
</feature>
<evidence type="ECO:0000256" key="5">
    <source>
        <dbReference type="ARBA" id="ARBA00022679"/>
    </source>
</evidence>
<evidence type="ECO:0000313" key="11">
    <source>
        <dbReference type="Proteomes" id="UP000525298"/>
    </source>
</evidence>
<dbReference type="InterPro" id="IPR016117">
    <property type="entry name" value="ArgJ-like_dom_sf"/>
</dbReference>
<feature type="binding site" evidence="9">
    <location>
        <position position="262"/>
    </location>
    <ligand>
        <name>substrate</name>
    </ligand>
</feature>
<dbReference type="Gene3D" id="3.10.20.340">
    <property type="entry name" value="ArgJ beta chain, C-terminal domain"/>
    <property type="match status" value="1"/>
</dbReference>
<feature type="site" description="Involved in the stabilization of negative charge on the oxyanion by the formation of the oxyanion hole" evidence="9">
    <location>
        <position position="105"/>
    </location>
</feature>
<dbReference type="HAMAP" id="MF_01106">
    <property type="entry name" value="ArgJ"/>
    <property type="match status" value="1"/>
</dbReference>